<evidence type="ECO:0000313" key="2">
    <source>
        <dbReference type="EMBL" id="OAD43261.1"/>
    </source>
</evidence>
<evidence type="ECO:0000313" key="1">
    <source>
        <dbReference type="EMBL" id="AOW14642.1"/>
    </source>
</evidence>
<accession>A0A167INP4</accession>
<organism evidence="1 4">
    <name type="scientific">Hydrogenophaga crassostreae</name>
    <dbReference type="NCBI Taxonomy" id="1763535"/>
    <lineage>
        <taxon>Bacteria</taxon>
        <taxon>Pseudomonadati</taxon>
        <taxon>Pseudomonadota</taxon>
        <taxon>Betaproteobacteria</taxon>
        <taxon>Burkholderiales</taxon>
        <taxon>Comamonadaceae</taxon>
        <taxon>Hydrogenophaga</taxon>
    </lineage>
</organism>
<dbReference type="STRING" id="1763535.LPB072_19245"/>
<keyword evidence="3" id="KW-1185">Reference proteome</keyword>
<evidence type="ECO:0000313" key="4">
    <source>
        <dbReference type="Proteomes" id="UP000185680"/>
    </source>
</evidence>
<dbReference type="OrthoDB" id="5513193at2"/>
<sequence length="278" mass="30078">MVSTFDCPRSDRLTGSRLPASLASTPHPEDSLEALLAGVQRVSQMGSLPLGCGLERGHTGWASTAWARNMASLAWLLEHRVMQLDTVADSPKHGPECLRLRALVAMIWWQGYCPAMLTTWGVREVEALCKRHGSWLEGFGEQVQAFPPLLACGPQRAIRDWMEAARIAEGHVLRRILPSGAVAPGSLSTVGARSLFSTLVADAQELGLVDAAFVLNFPSENPICPLGIATFVSDASRLRKVAALKTKVPSRNPSWVVEAQGRNQAHNARQRAMGASAR</sequence>
<reference evidence="1 4" key="2">
    <citation type="submission" date="2016-10" db="EMBL/GenBank/DDBJ databases">
        <title>Hydorgenophaga sp. LPB0072 isolated from gastropod.</title>
        <authorList>
            <person name="Kim E."/>
            <person name="Yi H."/>
        </authorList>
    </citation>
    <scope>NUCLEOTIDE SEQUENCE [LARGE SCALE GENOMIC DNA]</scope>
    <source>
        <strain evidence="1 4">LPB0072</strain>
    </source>
</reference>
<name>A0A167INP4_9BURK</name>
<dbReference type="Proteomes" id="UP000185680">
    <property type="component" value="Chromosome"/>
</dbReference>
<dbReference type="EMBL" id="LVWD01000004">
    <property type="protein sequence ID" value="OAD43261.1"/>
    <property type="molecule type" value="Genomic_DNA"/>
</dbReference>
<dbReference type="EMBL" id="CP017476">
    <property type="protein sequence ID" value="AOW14642.1"/>
    <property type="molecule type" value="Genomic_DNA"/>
</dbReference>
<dbReference type="Proteomes" id="UP000185657">
    <property type="component" value="Unassembled WGS sequence"/>
</dbReference>
<protein>
    <submittedName>
        <fullName evidence="1">Uncharacterized protein</fullName>
    </submittedName>
</protein>
<dbReference type="RefSeq" id="WP_070263937.1">
    <property type="nucleotide sequence ID" value="NZ_CP017476.1"/>
</dbReference>
<reference evidence="2 3" key="1">
    <citation type="submission" date="2016-02" db="EMBL/GenBank/DDBJ databases">
        <title>Draft genome sequence of Hydrogenophaga sp. LPB0072.</title>
        <authorList>
            <person name="Shin S.-K."/>
            <person name="Yi H."/>
        </authorList>
    </citation>
    <scope>NUCLEOTIDE SEQUENCE [LARGE SCALE GENOMIC DNA]</scope>
    <source>
        <strain evidence="2 3">LPB0072</strain>
    </source>
</reference>
<dbReference type="AlphaFoldDB" id="A0A167INP4"/>
<evidence type="ECO:0000313" key="3">
    <source>
        <dbReference type="Proteomes" id="UP000185657"/>
    </source>
</evidence>
<proteinExistence type="predicted"/>
<dbReference type="KEGG" id="hyl:LPB072_19245"/>
<gene>
    <name evidence="1" type="ORF">LPB072_19245</name>
    <name evidence="2" type="ORF">LPB72_05305</name>
</gene>